<dbReference type="OrthoDB" id="9795402at2"/>
<dbReference type="PANTHER" id="PTHR30399:SF1">
    <property type="entry name" value="UTP PYROPHOSPHATASE"/>
    <property type="match status" value="1"/>
</dbReference>
<dbReference type="CDD" id="cd07344">
    <property type="entry name" value="M48_yhfN_like"/>
    <property type="match status" value="1"/>
</dbReference>
<dbReference type="PANTHER" id="PTHR30399">
    <property type="entry name" value="UNCHARACTERIZED PROTEIN YGJP"/>
    <property type="match status" value="1"/>
</dbReference>
<accession>A0A1X6YPI8</accession>
<dbReference type="Pfam" id="PF01863">
    <property type="entry name" value="YgjP-like"/>
    <property type="match status" value="1"/>
</dbReference>
<name>A0A1X6YPI8_9RHOB</name>
<dbReference type="InterPro" id="IPR002725">
    <property type="entry name" value="YgjP-like_metallopeptidase"/>
</dbReference>
<dbReference type="Proteomes" id="UP000193061">
    <property type="component" value="Unassembled WGS sequence"/>
</dbReference>
<sequence length="230" mass="26279">MGQHVLWGKPNVEILLRKSAKARRISLRISGLDGRVTLTVPKGVSEREGLKFARQKESWIRDQLLTRPNTVDVRFDATIPIQGEHIRIKPSAGRRVELFDEILHVPGSDETVGSKVRAWLKARARDQLAAASDHYAAQLGLGYARISIRDTRSRWGSCSSAKGLMYSWRLYMAPPEVLNYVAAHEVAHLKEMNHSPAFWTEVDELYPGYETPRRWLRDYGSDLHLYRFGD</sequence>
<gene>
    <name evidence="2" type="ORF">ROA7450_01096</name>
</gene>
<dbReference type="Gene3D" id="3.30.2010.10">
    <property type="entry name" value="Metalloproteases ('zincins'), catalytic domain"/>
    <property type="match status" value="1"/>
</dbReference>
<dbReference type="InterPro" id="IPR053136">
    <property type="entry name" value="UTP_pyrophosphatase-like"/>
</dbReference>
<evidence type="ECO:0000313" key="2">
    <source>
        <dbReference type="EMBL" id="SLN27397.1"/>
    </source>
</evidence>
<evidence type="ECO:0000313" key="3">
    <source>
        <dbReference type="Proteomes" id="UP000193061"/>
    </source>
</evidence>
<dbReference type="EMBL" id="FWFX01000003">
    <property type="protein sequence ID" value="SLN27397.1"/>
    <property type="molecule type" value="Genomic_DNA"/>
</dbReference>
<evidence type="ECO:0000259" key="1">
    <source>
        <dbReference type="Pfam" id="PF01863"/>
    </source>
</evidence>
<protein>
    <recommendedName>
        <fullName evidence="1">YgjP-like metallopeptidase domain-containing protein</fullName>
    </recommendedName>
</protein>
<dbReference type="RefSeq" id="WP_085804668.1">
    <property type="nucleotide sequence ID" value="NZ_FWFX01000003.1"/>
</dbReference>
<keyword evidence="3" id="KW-1185">Reference proteome</keyword>
<organism evidence="2 3">
    <name type="scientific">Roseovarius albus</name>
    <dbReference type="NCBI Taxonomy" id="1247867"/>
    <lineage>
        <taxon>Bacteria</taxon>
        <taxon>Pseudomonadati</taxon>
        <taxon>Pseudomonadota</taxon>
        <taxon>Alphaproteobacteria</taxon>
        <taxon>Rhodobacterales</taxon>
        <taxon>Roseobacteraceae</taxon>
        <taxon>Roseovarius</taxon>
    </lineage>
</organism>
<dbReference type="AlphaFoldDB" id="A0A1X6YPI8"/>
<reference evidence="2 3" key="1">
    <citation type="submission" date="2017-03" db="EMBL/GenBank/DDBJ databases">
        <authorList>
            <person name="Afonso C.L."/>
            <person name="Miller P.J."/>
            <person name="Scott M.A."/>
            <person name="Spackman E."/>
            <person name="Goraichik I."/>
            <person name="Dimitrov K.M."/>
            <person name="Suarez D.L."/>
            <person name="Swayne D.E."/>
        </authorList>
    </citation>
    <scope>NUCLEOTIDE SEQUENCE [LARGE SCALE GENOMIC DNA]</scope>
    <source>
        <strain evidence="2 3">CECT 7450</strain>
    </source>
</reference>
<feature type="domain" description="YgjP-like metallopeptidase" evidence="1">
    <location>
        <begin position="23"/>
        <end position="218"/>
    </location>
</feature>
<proteinExistence type="predicted"/>